<feature type="signal peptide" evidence="4">
    <location>
        <begin position="1"/>
        <end position="20"/>
    </location>
</feature>
<evidence type="ECO:0000256" key="1">
    <source>
        <dbReference type="ARBA" id="ARBA00022737"/>
    </source>
</evidence>
<dbReference type="SMART" id="SM00028">
    <property type="entry name" value="TPR"/>
    <property type="match status" value="4"/>
</dbReference>
<dbReference type="InterPro" id="IPR050498">
    <property type="entry name" value="Ycf3"/>
</dbReference>
<feature type="chain" id="PRO_5016456264" evidence="4">
    <location>
        <begin position="21"/>
        <end position="570"/>
    </location>
</feature>
<dbReference type="RefSeq" id="WP_111600250.1">
    <property type="nucleotide sequence ID" value="NZ_QLLL01000012.1"/>
</dbReference>
<evidence type="ECO:0000256" key="2">
    <source>
        <dbReference type="ARBA" id="ARBA00022803"/>
    </source>
</evidence>
<dbReference type="Gene3D" id="1.25.40.10">
    <property type="entry name" value="Tetratricopeptide repeat domain"/>
    <property type="match status" value="3"/>
</dbReference>
<dbReference type="OrthoDB" id="638548at2"/>
<dbReference type="EMBL" id="QLLL01000012">
    <property type="protein sequence ID" value="RAI98506.1"/>
    <property type="molecule type" value="Genomic_DNA"/>
</dbReference>
<keyword evidence="1" id="KW-0677">Repeat</keyword>
<dbReference type="InterPro" id="IPR019734">
    <property type="entry name" value="TPR_rpt"/>
</dbReference>
<accession>A0A327Q9L7</accession>
<name>A0A327Q9L7_9BACT</name>
<dbReference type="Proteomes" id="UP000249547">
    <property type="component" value="Unassembled WGS sequence"/>
</dbReference>
<dbReference type="AlphaFoldDB" id="A0A327Q9L7"/>
<evidence type="ECO:0000313" key="5">
    <source>
        <dbReference type="EMBL" id="RAI98506.1"/>
    </source>
</evidence>
<keyword evidence="6" id="KW-1185">Reference proteome</keyword>
<dbReference type="SUPFAM" id="SSF48452">
    <property type="entry name" value="TPR-like"/>
    <property type="match status" value="2"/>
</dbReference>
<evidence type="ECO:0000256" key="4">
    <source>
        <dbReference type="SAM" id="SignalP"/>
    </source>
</evidence>
<gene>
    <name evidence="5" type="ORF">LX64_04868</name>
</gene>
<organism evidence="5 6">
    <name type="scientific">Chitinophaga skermanii</name>
    <dbReference type="NCBI Taxonomy" id="331697"/>
    <lineage>
        <taxon>Bacteria</taxon>
        <taxon>Pseudomonadati</taxon>
        <taxon>Bacteroidota</taxon>
        <taxon>Chitinophagia</taxon>
        <taxon>Chitinophagales</taxon>
        <taxon>Chitinophagaceae</taxon>
        <taxon>Chitinophaga</taxon>
    </lineage>
</organism>
<protein>
    <submittedName>
        <fullName evidence="5">Tetratricopeptide repeat protein</fullName>
    </submittedName>
</protein>
<dbReference type="InterPro" id="IPR011990">
    <property type="entry name" value="TPR-like_helical_dom_sf"/>
</dbReference>
<keyword evidence="4" id="KW-0732">Signal</keyword>
<proteinExistence type="predicted"/>
<dbReference type="PANTHER" id="PTHR44858">
    <property type="entry name" value="TETRATRICOPEPTIDE REPEAT PROTEIN 6"/>
    <property type="match status" value="1"/>
</dbReference>
<reference evidence="5 6" key="1">
    <citation type="submission" date="2018-06" db="EMBL/GenBank/DDBJ databases">
        <title>Genomic Encyclopedia of Archaeal and Bacterial Type Strains, Phase II (KMG-II): from individual species to whole genera.</title>
        <authorList>
            <person name="Goeker M."/>
        </authorList>
    </citation>
    <scope>NUCLEOTIDE SEQUENCE [LARGE SCALE GENOMIC DNA]</scope>
    <source>
        <strain evidence="5 6">DSM 23857</strain>
    </source>
</reference>
<evidence type="ECO:0000313" key="6">
    <source>
        <dbReference type="Proteomes" id="UP000249547"/>
    </source>
</evidence>
<dbReference type="PANTHER" id="PTHR44858:SF1">
    <property type="entry name" value="UDP-N-ACETYLGLUCOSAMINE--PEPTIDE N-ACETYLGLUCOSAMINYLTRANSFERASE SPINDLY-RELATED"/>
    <property type="match status" value="1"/>
</dbReference>
<feature type="region of interest" description="Disordered" evidence="3">
    <location>
        <begin position="545"/>
        <end position="570"/>
    </location>
</feature>
<dbReference type="Pfam" id="PF13432">
    <property type="entry name" value="TPR_16"/>
    <property type="match status" value="2"/>
</dbReference>
<keyword evidence="2" id="KW-0802">TPR repeat</keyword>
<comment type="caution">
    <text evidence="5">The sequence shown here is derived from an EMBL/GenBank/DDBJ whole genome shotgun (WGS) entry which is preliminary data.</text>
</comment>
<sequence length="570" mass="63305">MNRRNSILVAMLCIANGAMAQSVEDGLKNLYYGKYQSAKTDFEKVIAAKPTEDKAYYYLGISELGLENKAAAAAAFSKGLTAVPNSPLLTAGLGRIDLLNGNKAEAKQKFEAASTATQGRNGDVARAIADANTEVSGGDRGYALSVMQTLLNNEGRKRKEQYTATAADYIELGDAYRYLGGENGGKAIEAYDQAIVLDPKNAEAVLKQGFVNYNAKLLEAAVADMTKATNIDENYGPAYFELYQFYYTPKPRQFSLANAKNYLQKYLAVADQTDLVKNEYFLSSIMFYDHDYKGAIAKAESLMPKANDSYKGKLQRLISDSYLQQGDSLNAKKVMDARVQAIGESKLEAMDYKLLSAIYTKLKSEDSATQANNAVLAVNYIEKYALSDTPDIDRYRETVEAFKTQRNWAKAAEWFGKLAEFKDNSQAINDLFFKGVYEHASKNYTQAEQTWVSFTEKYPTQPLGFYHLGNAQFYQDLTGKDDKPKAAFTKYIELAEPEADKNKKNLLFAYTYMMLNNYHAENKEQTTVYLDKVLALDPANETAAQIKESYSQAAKPAPAAGSKTTQTKSK</sequence>
<evidence type="ECO:0000256" key="3">
    <source>
        <dbReference type="SAM" id="MobiDB-lite"/>
    </source>
</evidence>